<sequence>MKSKKILALILVLSTTSALSFSSMAEEVSLLDSLPAVQYEVETRGNAETLSEDDYLLDGNYENGELVNGSIYHSEAEAVEGVKQDRVMARTIANSSESEPKPDLARIYPNTGIIEGISSTGSFYYNIQTSGTTPSAYWNVHSTVWVDSQSDVYYSKSQSTGTNDNYSYILTVMSDGNAVGSFRGYADDVKGGANFTIPGDSMYIKLATENFPRNEFLHGSGSVDD</sequence>
<organism evidence="2 3">
    <name type="scientific">[Clostridium] clostridioforme 90A8</name>
    <dbReference type="NCBI Taxonomy" id="999408"/>
    <lineage>
        <taxon>Bacteria</taxon>
        <taxon>Bacillati</taxon>
        <taxon>Bacillota</taxon>
        <taxon>Clostridia</taxon>
        <taxon>Lachnospirales</taxon>
        <taxon>Lachnospiraceae</taxon>
        <taxon>Enterocloster</taxon>
    </lineage>
</organism>
<evidence type="ECO:0000313" key="2">
    <source>
        <dbReference type="EMBL" id="ENZ19570.1"/>
    </source>
</evidence>
<dbReference type="Proteomes" id="UP000013085">
    <property type="component" value="Unassembled WGS sequence"/>
</dbReference>
<keyword evidence="1" id="KW-0732">Signal</keyword>
<name>A0A0E2HH44_9FIRM</name>
<dbReference type="HOGENOM" id="CLU_1364196_0_0_9"/>
<dbReference type="EMBL" id="AGYR01000004">
    <property type="protein sequence ID" value="ENZ19570.1"/>
    <property type="molecule type" value="Genomic_DNA"/>
</dbReference>
<feature type="chain" id="PRO_5002395523" evidence="1">
    <location>
        <begin position="26"/>
        <end position="225"/>
    </location>
</feature>
<dbReference type="AlphaFoldDB" id="A0A0E2HH44"/>
<evidence type="ECO:0000256" key="1">
    <source>
        <dbReference type="SAM" id="SignalP"/>
    </source>
</evidence>
<feature type="signal peptide" evidence="1">
    <location>
        <begin position="1"/>
        <end position="25"/>
    </location>
</feature>
<evidence type="ECO:0000313" key="3">
    <source>
        <dbReference type="Proteomes" id="UP000013085"/>
    </source>
</evidence>
<accession>A0A0E2HH44</accession>
<dbReference type="RefSeq" id="WP_002594328.1">
    <property type="nucleotide sequence ID" value="NZ_KB850987.1"/>
</dbReference>
<comment type="caution">
    <text evidence="2">The sequence shown here is derived from an EMBL/GenBank/DDBJ whole genome shotgun (WGS) entry which is preliminary data.</text>
</comment>
<proteinExistence type="predicted"/>
<protein>
    <submittedName>
        <fullName evidence="2">Uncharacterized protein</fullName>
    </submittedName>
</protein>
<gene>
    <name evidence="2" type="ORF">HMPREF1090_00478</name>
</gene>
<reference evidence="2 3" key="1">
    <citation type="submission" date="2013-01" db="EMBL/GenBank/DDBJ databases">
        <title>The Genome Sequence of Clostridium clostridioforme 90A8.</title>
        <authorList>
            <consortium name="The Broad Institute Genome Sequencing Platform"/>
            <person name="Earl A."/>
            <person name="Ward D."/>
            <person name="Feldgarden M."/>
            <person name="Gevers D."/>
            <person name="Courvalin P."/>
            <person name="Lambert T."/>
            <person name="Walker B."/>
            <person name="Young S.K."/>
            <person name="Zeng Q."/>
            <person name="Gargeya S."/>
            <person name="Fitzgerald M."/>
            <person name="Haas B."/>
            <person name="Abouelleil A."/>
            <person name="Alvarado L."/>
            <person name="Arachchi H.M."/>
            <person name="Berlin A.M."/>
            <person name="Chapman S.B."/>
            <person name="Dewar J."/>
            <person name="Goldberg J."/>
            <person name="Griggs A."/>
            <person name="Gujja S."/>
            <person name="Hansen M."/>
            <person name="Howarth C."/>
            <person name="Imamovic A."/>
            <person name="Larimer J."/>
            <person name="McCowan C."/>
            <person name="Murphy C."/>
            <person name="Neiman D."/>
            <person name="Pearson M."/>
            <person name="Priest M."/>
            <person name="Roberts A."/>
            <person name="Saif S."/>
            <person name="Shea T."/>
            <person name="Sisk P."/>
            <person name="Sykes S."/>
            <person name="Wortman J."/>
            <person name="Nusbaum C."/>
            <person name="Birren B."/>
        </authorList>
    </citation>
    <scope>NUCLEOTIDE SEQUENCE [LARGE SCALE GENOMIC DNA]</scope>
    <source>
        <strain evidence="2 3">90A8</strain>
    </source>
</reference>